<feature type="short sequence motif" description="VHIID" evidence="3">
    <location>
        <begin position="416"/>
        <end position="420"/>
    </location>
</feature>
<keyword evidence="6" id="KW-1185">Reference proteome</keyword>
<evidence type="ECO:0000313" key="5">
    <source>
        <dbReference type="EMBL" id="EFH62691.1"/>
    </source>
</evidence>
<evidence type="ECO:0000313" key="6">
    <source>
        <dbReference type="Proteomes" id="UP000008694"/>
    </source>
</evidence>
<keyword evidence="1" id="KW-0805">Transcription regulation</keyword>
<feature type="compositionally biased region" description="Polar residues" evidence="4">
    <location>
        <begin position="135"/>
        <end position="144"/>
    </location>
</feature>
<proteinExistence type="inferred from homology"/>
<feature type="region of interest" description="VHIID" evidence="3">
    <location>
        <begin position="385"/>
        <end position="450"/>
    </location>
</feature>
<evidence type="ECO:0000256" key="3">
    <source>
        <dbReference type="PROSITE-ProRule" id="PRU01191"/>
    </source>
</evidence>
<dbReference type="GO" id="GO:0010468">
    <property type="term" value="P:regulation of gene expression"/>
    <property type="evidence" value="ECO:0007669"/>
    <property type="project" value="EnsemblPlants"/>
</dbReference>
<dbReference type="InterPro" id="IPR005202">
    <property type="entry name" value="TF_GRAS"/>
</dbReference>
<dbReference type="PANTHER" id="PTHR31636">
    <property type="entry name" value="OSJNBA0084A10.13 PROTEIN-RELATED"/>
    <property type="match status" value="1"/>
</dbReference>
<feature type="region of interest" description="Disordered" evidence="4">
    <location>
        <begin position="236"/>
        <end position="293"/>
    </location>
</feature>
<dbReference type="GO" id="GO:0032875">
    <property type="term" value="P:regulation of DNA endoreduplication"/>
    <property type="evidence" value="ECO:0007669"/>
    <property type="project" value="EnsemblPlants"/>
</dbReference>
<feature type="region of interest" description="Leucine repeat II (LRII)" evidence="3">
    <location>
        <begin position="460"/>
        <end position="492"/>
    </location>
</feature>
<reference evidence="6" key="1">
    <citation type="journal article" date="2011" name="Nat. Genet.">
        <title>The Arabidopsis lyrata genome sequence and the basis of rapid genome size change.</title>
        <authorList>
            <person name="Hu T.T."/>
            <person name="Pattyn P."/>
            <person name="Bakker E.G."/>
            <person name="Cao J."/>
            <person name="Cheng J.-F."/>
            <person name="Clark R.M."/>
            <person name="Fahlgren N."/>
            <person name="Fawcett J.A."/>
            <person name="Grimwood J."/>
            <person name="Gundlach H."/>
            <person name="Haberer G."/>
            <person name="Hollister J.D."/>
            <person name="Ossowski S."/>
            <person name="Ottilar R.P."/>
            <person name="Salamov A.A."/>
            <person name="Schneeberger K."/>
            <person name="Spannagl M."/>
            <person name="Wang X."/>
            <person name="Yang L."/>
            <person name="Nasrallah M.E."/>
            <person name="Bergelson J."/>
            <person name="Carrington J.C."/>
            <person name="Gaut B.S."/>
            <person name="Schmutz J."/>
            <person name="Mayer K.F.X."/>
            <person name="Van de Peer Y."/>
            <person name="Grigoriev I.V."/>
            <person name="Nordborg M."/>
            <person name="Weigel D."/>
            <person name="Guo Y.-L."/>
        </authorList>
    </citation>
    <scope>NUCLEOTIDE SEQUENCE [LARGE SCALE GENOMIC DNA]</scope>
    <source>
        <strain evidence="6">cv. MN47</strain>
    </source>
</reference>
<keyword evidence="2" id="KW-0804">Transcription</keyword>
<dbReference type="EMBL" id="GL348714">
    <property type="protein sequence ID" value="EFH62691.1"/>
    <property type="molecule type" value="Genomic_DNA"/>
</dbReference>
<evidence type="ECO:0000256" key="4">
    <source>
        <dbReference type="SAM" id="MobiDB-lite"/>
    </source>
</evidence>
<dbReference type="Proteomes" id="UP000008694">
    <property type="component" value="Unassembled WGS sequence"/>
</dbReference>
<protein>
    <submittedName>
        <fullName evidence="5">Scarecrow transcription factor family protein</fullName>
    </submittedName>
</protein>
<organism evidence="6">
    <name type="scientific">Arabidopsis lyrata subsp. lyrata</name>
    <name type="common">Lyre-leaved rock-cress</name>
    <dbReference type="NCBI Taxonomy" id="81972"/>
    <lineage>
        <taxon>Eukaryota</taxon>
        <taxon>Viridiplantae</taxon>
        <taxon>Streptophyta</taxon>
        <taxon>Embryophyta</taxon>
        <taxon>Tracheophyta</taxon>
        <taxon>Spermatophyta</taxon>
        <taxon>Magnoliopsida</taxon>
        <taxon>eudicotyledons</taxon>
        <taxon>Gunneridae</taxon>
        <taxon>Pentapetalae</taxon>
        <taxon>rosids</taxon>
        <taxon>malvids</taxon>
        <taxon>Brassicales</taxon>
        <taxon>Brassicaceae</taxon>
        <taxon>Camelineae</taxon>
        <taxon>Arabidopsis</taxon>
    </lineage>
</organism>
<feature type="region of interest" description="Disordered" evidence="4">
    <location>
        <begin position="78"/>
        <end position="111"/>
    </location>
</feature>
<evidence type="ECO:0000256" key="1">
    <source>
        <dbReference type="ARBA" id="ARBA00023015"/>
    </source>
</evidence>
<evidence type="ECO:0000256" key="2">
    <source>
        <dbReference type="ARBA" id="ARBA00023163"/>
    </source>
</evidence>
<dbReference type="eggNOG" id="ENOG502QU5D">
    <property type="taxonomic scope" value="Eukaryota"/>
</dbReference>
<comment type="caution">
    <text evidence="3">Lacks conserved residue(s) required for the propagation of feature annotation.</text>
</comment>
<accession>D7KU23</accession>
<dbReference type="HOGENOM" id="CLU_016521_0_0_1"/>
<dbReference type="AlphaFoldDB" id="D7KU23"/>
<dbReference type="GO" id="GO:0007346">
    <property type="term" value="P:regulation of mitotic cell cycle"/>
    <property type="evidence" value="ECO:0007669"/>
    <property type="project" value="EnsemblPlants"/>
</dbReference>
<name>D7KU23_ARALL</name>
<dbReference type="Gramene" id="fgenesh1_pg.C_scaffold_2000170">
    <property type="protein sequence ID" value="fgenesh1_pg.C_scaffold_2000170"/>
    <property type="gene ID" value="fgenesh1_pg.C_scaffold_2000170"/>
</dbReference>
<feature type="region of interest" description="SAW" evidence="3">
    <location>
        <begin position="596"/>
        <end position="684"/>
    </location>
</feature>
<dbReference type="PROSITE" id="PS50985">
    <property type="entry name" value="GRAS"/>
    <property type="match status" value="1"/>
</dbReference>
<dbReference type="Pfam" id="PF03514">
    <property type="entry name" value="GRAS"/>
    <property type="match status" value="1"/>
</dbReference>
<feature type="compositionally biased region" description="Low complexity" evidence="4">
    <location>
        <begin position="245"/>
        <end position="256"/>
    </location>
</feature>
<gene>
    <name evidence="5" type="ORF">ARALYDRAFT_338071</name>
</gene>
<feature type="region of interest" description="Disordered" evidence="4">
    <location>
        <begin position="124"/>
        <end position="144"/>
    </location>
</feature>
<comment type="similarity">
    <text evidence="3">Belongs to the GRAS family.</text>
</comment>
<sequence length="691" mass="77164">MENRNGEPGLQQLSSLFIQQLRGRSSVVSVRDDRMLAGCSSSSLLSPTRRLRSEAVAATSATVSAHFPMNTQRLDLPCSSSFSRKETPSNRPLGRSISLDNSNKPVERKTSGCSLKQNIKLPPLATTRGNGEGFSWNNDNNNNRGKSLKRLAEEDESCLSRAKRTKCENEGGFWFEHFTGHDSSSPALPFSLTCSGDDEEKVCFVPSEVISQPLPNWVDSVITELAGIGDKDVESSLPAAVKETSGSSTSASSESRSLSHRVPEPTNGSRNPYTHRGATEERTSGNIINNNNNHRNDLQRDFELVNLLTGCLEAIRSRNIAAINHFIARTGDLASPRGRTPMTRLIAYYIEALALRVARMWPHIFHIAPPREFDRTVEDESGNALRFLNQVTPIPKFIHFTANEMLLRAFEGKERVHIIDFDIKQGLQWPSFFQSLASRSNPPHHVRITGIGESKLELNETGDRLHGFAEAMNLQFEFHPVVDRLEDVRLWMLHVKEGESVAVNCVMQMHKTLYDGTGAAIRDFLGLIRSTNPIALVLAEQEAEHNSEQLETRVCNSLRYYSAMFDAIHTNLATDSLIRVKIEEMLFGREIRNIVACEGNHRQERHVGFRHWKRMLEQLGFRSLGVSEREVMQSKMLLRMYGSDNEGFFNVERSGEDGGGEGGRGGGVTLRWSEQPLYTISAWTIGGIGGN</sequence>
<dbReference type="STRING" id="81972.D7KU23"/>